<keyword evidence="2" id="KW-0472">Membrane</keyword>
<name>A0A2U8I7H8_9GAMM</name>
<feature type="transmembrane region" description="Helical" evidence="2">
    <location>
        <begin position="988"/>
        <end position="1009"/>
    </location>
</feature>
<keyword evidence="2" id="KW-0812">Transmembrane</keyword>
<evidence type="ECO:0000256" key="1">
    <source>
        <dbReference type="SAM" id="MobiDB-lite"/>
    </source>
</evidence>
<feature type="transmembrane region" description="Helical" evidence="2">
    <location>
        <begin position="332"/>
        <end position="355"/>
    </location>
</feature>
<dbReference type="InterPro" id="IPR012931">
    <property type="entry name" value="TraG_N_Proteobacteria"/>
</dbReference>
<accession>A0A2U8I7H8</accession>
<dbReference type="RefSeq" id="WP_119797658.1">
    <property type="nucleotide sequence ID" value="NZ_CP021659.1"/>
</dbReference>
<feature type="transmembrane region" description="Helical" evidence="2">
    <location>
        <begin position="61"/>
        <end position="78"/>
    </location>
</feature>
<gene>
    <name evidence="4" type="ORF">CCS41_12650</name>
</gene>
<evidence type="ECO:0000259" key="3">
    <source>
        <dbReference type="Pfam" id="PF07916"/>
    </source>
</evidence>
<dbReference type="EMBL" id="CP021659">
    <property type="protein sequence ID" value="AWK15126.1"/>
    <property type="molecule type" value="Genomic_DNA"/>
</dbReference>
<feature type="compositionally biased region" description="Basic and acidic residues" evidence="1">
    <location>
        <begin position="672"/>
        <end position="685"/>
    </location>
</feature>
<dbReference type="Pfam" id="PF07916">
    <property type="entry name" value="TraG_N"/>
    <property type="match status" value="1"/>
</dbReference>
<dbReference type="AlphaFoldDB" id="A0A2U8I7H8"/>
<dbReference type="OrthoDB" id="5555296at2"/>
<evidence type="ECO:0000313" key="5">
    <source>
        <dbReference type="Proteomes" id="UP000261875"/>
    </source>
</evidence>
<protein>
    <recommendedName>
        <fullName evidence="3">TraG N-terminal Proteobacteria domain-containing protein</fullName>
    </recommendedName>
</protein>
<keyword evidence="5" id="KW-1185">Reference proteome</keyword>
<feature type="transmembrane region" description="Helical" evidence="2">
    <location>
        <begin position="361"/>
        <end position="386"/>
    </location>
</feature>
<evidence type="ECO:0000256" key="2">
    <source>
        <dbReference type="SAM" id="Phobius"/>
    </source>
</evidence>
<feature type="transmembrane region" description="Helical" evidence="2">
    <location>
        <begin position="31"/>
        <end position="49"/>
    </location>
</feature>
<dbReference type="Proteomes" id="UP000261875">
    <property type="component" value="Chromosome"/>
</dbReference>
<evidence type="ECO:0000313" key="4">
    <source>
        <dbReference type="EMBL" id="AWK15126.1"/>
    </source>
</evidence>
<feature type="domain" description="TraG N-terminal Proteobacteria" evidence="3">
    <location>
        <begin position="4"/>
        <end position="450"/>
    </location>
</feature>
<proteinExistence type="predicted"/>
<dbReference type="NCBIfam" id="NF010295">
    <property type="entry name" value="PRK13735.1"/>
    <property type="match status" value="1"/>
</dbReference>
<sequence>MNVIYTLTGGAWFRDSLNAIAAFTTSSNWQALLSMATILSVVVAAMAYIKGHDMMTLLKWVGIYTLVSGVLIAIRLPVQIIDSSRPMTVYQVDNVPVGLVLPASLITTVGHALVEGYETVFHQPDALTYSKTGMLFGADLMGKSTDFMSTHPQISGLFSDYVQNCVVGDMLLNHKYQLDELMNSEDPYSLIFSRPSPLRGVFDDNGQFQTCQWAAVQLQNALGRDTSTGGKTRHYYVRQILGGYPNATVLFGELMGDSYRYFYGNSQSASVMMKRNVTLSALRKGIVGYAARSGDTASLVNLATESSYAKMRMSQATGANIAMRQLPIMQTVLTGVLIGLFPIIMVLALISLLSLEVLKGYVFTLAYLQSWPLLFAIMNNAMNFYLKTRTTGTPITLSNLSMVQQQYSDIGTTAGWLALSIPFLAYGIVKGLGSAVSQAGSYLGSAMQSAATQSSSQAVDGTWSLNNLQTDNVQGNKWDTNSAFSHGQMTSQVGSGALVTQTGSGQRVYNTTPALSKLPMDINFGRTESSTAQRLARESQIQAESALAGFNHTSNSAYSQAKQFSQQTGNSATVTRGIDSAQGTSETQAVNQMLSAAKRYAEKNNISESQAFTELNNMSRRAELSGSAMGRVDINSDRHIFGKVAGLATGVAAGVEFRGGVSGTASNASTRSTDEKATRSQDHSIDQSSQEANDFRQGREMLKSFRTSQSGSHADNTANAQIEQLGTTLSVADSRYQHYTASLNRNHEYSQMASAAQTTSAQTQSNYTQEFVNYVQSHSPERAEAILTDTASPMVRAEREQLAGQFMEDKLRARVDGHFNNSRAQLGEGMSDVNNTVTSVGENAWQQGNSAIQSRIDAASIRSDNTNRVDSMMSDGNQHISHADREINSAKEGINSDQKDRGSAHQQAEQKFDKDYDNATENQRLPWVASQDALTQRALEIQKKNKGVGNDHKQLVSDAVLASHVDADPVALFCRVTIHTVYPGICQAYYVGCIGIVFIPMGVFIGLFFDRYKRMTVDN</sequence>
<organism evidence="4 5">
    <name type="scientific">Candidatus Fukatsuia symbiotica</name>
    <dbReference type="NCBI Taxonomy" id="1878942"/>
    <lineage>
        <taxon>Bacteria</taxon>
        <taxon>Pseudomonadati</taxon>
        <taxon>Pseudomonadota</taxon>
        <taxon>Gammaproteobacteria</taxon>
        <taxon>Enterobacterales</taxon>
        <taxon>Yersiniaceae</taxon>
        <taxon>Candidatus Fukatsuia</taxon>
    </lineage>
</organism>
<dbReference type="KEGG" id="fsm:CCS41_12650"/>
<feature type="region of interest" description="Disordered" evidence="1">
    <location>
        <begin position="659"/>
        <end position="694"/>
    </location>
</feature>
<keyword evidence="2" id="KW-1133">Transmembrane helix</keyword>
<reference evidence="4 5" key="1">
    <citation type="submission" date="2017-05" db="EMBL/GenBank/DDBJ databases">
        <title>Genome sequence of Candidatus Fukatsuia symbiotica and Candidatus Hamiltonella defensa from Acyrthosiphon pisum strain 5D.</title>
        <authorList>
            <person name="Patel V.A."/>
            <person name="Chevignon G."/>
            <person name="Russell J.A."/>
            <person name="Oliver K.M."/>
        </authorList>
    </citation>
    <scope>NUCLEOTIDE SEQUENCE [LARGE SCALE GENOMIC DNA]</scope>
    <source>
        <strain evidence="4 5">5D</strain>
    </source>
</reference>